<evidence type="ECO:0000256" key="6">
    <source>
        <dbReference type="RuleBase" id="RU361217"/>
    </source>
</evidence>
<dbReference type="PROSITE" id="PS00978">
    <property type="entry name" value="FAD_G3PDH_2"/>
    <property type="match status" value="1"/>
</dbReference>
<feature type="domain" description="Alpha-glycerophosphate oxidase C-terminal" evidence="10">
    <location>
        <begin position="411"/>
        <end position="515"/>
    </location>
</feature>
<evidence type="ECO:0000256" key="2">
    <source>
        <dbReference type="ARBA" id="ARBA00007330"/>
    </source>
</evidence>
<keyword evidence="8" id="KW-1133">Transmembrane helix</keyword>
<dbReference type="PANTHER" id="PTHR11985">
    <property type="entry name" value="GLYCEROL-3-PHOSPHATE DEHYDROGENASE"/>
    <property type="match status" value="1"/>
</dbReference>
<evidence type="ECO:0000259" key="9">
    <source>
        <dbReference type="Pfam" id="PF01266"/>
    </source>
</evidence>
<proteinExistence type="inferred from homology"/>
<feature type="transmembrane region" description="Helical" evidence="8">
    <location>
        <begin position="617"/>
        <end position="637"/>
    </location>
</feature>
<dbReference type="SUPFAM" id="SSF51905">
    <property type="entry name" value="FAD/NAD(P)-binding domain"/>
    <property type="match status" value="1"/>
</dbReference>
<name>A0ABM8H446_9MICO</name>
<feature type="domain" description="FAD dependent oxidoreductase" evidence="9">
    <location>
        <begin position="31"/>
        <end position="388"/>
    </location>
</feature>
<accession>A0ABM8H446</accession>
<evidence type="ECO:0000256" key="3">
    <source>
        <dbReference type="ARBA" id="ARBA00022630"/>
    </source>
</evidence>
<dbReference type="Gene3D" id="3.50.50.60">
    <property type="entry name" value="FAD/NAD(P)-binding domain"/>
    <property type="match status" value="1"/>
</dbReference>
<feature type="compositionally biased region" description="Low complexity" evidence="7">
    <location>
        <begin position="533"/>
        <end position="549"/>
    </location>
</feature>
<dbReference type="SUPFAM" id="SSF54373">
    <property type="entry name" value="FAD-linked reductases, C-terminal domain"/>
    <property type="match status" value="1"/>
</dbReference>
<evidence type="ECO:0000256" key="5">
    <source>
        <dbReference type="ARBA" id="ARBA00023002"/>
    </source>
</evidence>
<dbReference type="InterPro" id="IPR038299">
    <property type="entry name" value="DAO_C_sf"/>
</dbReference>
<dbReference type="Pfam" id="PF02104">
    <property type="entry name" value="SURF1"/>
    <property type="match status" value="1"/>
</dbReference>
<evidence type="ECO:0000313" key="12">
    <source>
        <dbReference type="Proteomes" id="UP001321477"/>
    </source>
</evidence>
<feature type="compositionally biased region" description="Low complexity" evidence="7">
    <location>
        <begin position="556"/>
        <end position="584"/>
    </location>
</feature>
<dbReference type="PANTHER" id="PTHR11985:SF31">
    <property type="entry name" value="GLYCEROL-3-PHOSPHATE DEHYDROGENASE 2"/>
    <property type="match status" value="1"/>
</dbReference>
<keyword evidence="3 6" id="KW-0285">Flavoprotein</keyword>
<dbReference type="EC" id="1.1.5.3" evidence="6"/>
<dbReference type="PRINTS" id="PR01001">
    <property type="entry name" value="FADG3PDH"/>
</dbReference>
<feature type="transmembrane region" description="Helical" evidence="8">
    <location>
        <begin position="823"/>
        <end position="844"/>
    </location>
</feature>
<keyword evidence="5 6" id="KW-0560">Oxidoreductase</keyword>
<dbReference type="InterPro" id="IPR002994">
    <property type="entry name" value="Surf1/Shy1"/>
</dbReference>
<dbReference type="Pfam" id="PF16901">
    <property type="entry name" value="DAO_C"/>
    <property type="match status" value="1"/>
</dbReference>
<dbReference type="PROSITE" id="PS50895">
    <property type="entry name" value="SURF1"/>
    <property type="match status" value="1"/>
</dbReference>
<keyword evidence="4" id="KW-0274">FAD</keyword>
<sequence length="874" mass="94568">MARLKSVTRSTKLGPGEREAAIARLKEKELDVLVVGGGIVGTGAALDAVTRGLSTGLLEARDWASGTSSRSSKLVHGGIRYLEQLDFRLVREALIERGLLLQRIAPHLVKPVRFLYPLKKPLVERFYIGAGMLLYDLFSYTGGRPPGVPHHRHLSKRQVLRAAPSISPGALVGGLTYYDAQVDDARYVASLARTASFYGAHVASRVKVEGFVKVGQRVVGVKAHDLHTDEHFEVRARQVVNATGVWTDDTQRMVGERGTFKVRASKGIHLVVPRDRFQSNMGMLLRTEKSVLFVIPWGRHWLIGTTDTDWNLDKAHPAATAADIDYLLEHVNAVLNIPLTREDVEGVFAGLRPLLAGESDQTSKLSREHIVAHTVPGLVVVAGGKWTTYRVMAKDAIDAAADAMDGRVPASTTQDIPLLGAEGYQAAWNKRGKIARAFGVHKVRIEHLLNRYGTMTDELLDLIRANPELGEPLPGADDYLGAEVVYAASHEGALHLDDVLARRTRISIEAWDRGSRRRRSPRSSWAACSAGMPRAKSSRSSGTSSGSRPSARRRSSPTTSPPIACGSPRPTSWRSTSRAAVGRPAPEEPRRPACRIHASRAARITDDMLRMMLRPRWVLALFAALGVAAAFAFLAQWQVERAVEQATVEVQPTEQVRPFAGLVEPDAPTPQAATGQRVAVSGTIVPGDTVLVEGRLNDGAAGWWVVAHLEVTDGTPGGLPVAFGWAADEGAARAALDAIDAAAASGAEVEIVGRFLPSEAPVLPEDGADPQSMTTVAVAHLINVWSDYDDRPVYFGYVTAAEPVTGLDAIVSPPPVQEGELNWLNVFYAVEWVLFAGFAVFLWYRLVLDAVQREREEAELAAAEQGVAVGGSSD</sequence>
<dbReference type="PROSITE" id="PS00977">
    <property type="entry name" value="FAD_G3PDH_1"/>
    <property type="match status" value="1"/>
</dbReference>
<organism evidence="11 12">
    <name type="scientific">Agromyces marinus</name>
    <dbReference type="NCBI Taxonomy" id="1389020"/>
    <lineage>
        <taxon>Bacteria</taxon>
        <taxon>Bacillati</taxon>
        <taxon>Actinomycetota</taxon>
        <taxon>Actinomycetes</taxon>
        <taxon>Micrococcales</taxon>
        <taxon>Microbacteriaceae</taxon>
        <taxon>Agromyces</taxon>
    </lineage>
</organism>
<evidence type="ECO:0000256" key="4">
    <source>
        <dbReference type="ARBA" id="ARBA00022827"/>
    </source>
</evidence>
<dbReference type="InterPro" id="IPR000447">
    <property type="entry name" value="G3P_DH_FAD-dep"/>
</dbReference>
<gene>
    <name evidence="11" type="ORF">GCM10025870_26410</name>
</gene>
<keyword evidence="8" id="KW-0472">Membrane</keyword>
<evidence type="ECO:0000256" key="7">
    <source>
        <dbReference type="SAM" id="MobiDB-lite"/>
    </source>
</evidence>
<dbReference type="InterPro" id="IPR006076">
    <property type="entry name" value="FAD-dep_OxRdtase"/>
</dbReference>
<dbReference type="Pfam" id="PF01266">
    <property type="entry name" value="DAO"/>
    <property type="match status" value="1"/>
</dbReference>
<dbReference type="InterPro" id="IPR031656">
    <property type="entry name" value="DAO_C"/>
</dbReference>
<comment type="similarity">
    <text evidence="2 6">Belongs to the FAD-dependent glycerol-3-phosphate dehydrogenase family.</text>
</comment>
<dbReference type="InterPro" id="IPR036188">
    <property type="entry name" value="FAD/NAD-bd_sf"/>
</dbReference>
<evidence type="ECO:0000313" key="11">
    <source>
        <dbReference type="EMBL" id="BDZ55568.1"/>
    </source>
</evidence>
<comment type="cofactor">
    <cofactor evidence="1 6">
        <name>FAD</name>
        <dbReference type="ChEBI" id="CHEBI:57692"/>
    </cofactor>
</comment>
<evidence type="ECO:0000259" key="10">
    <source>
        <dbReference type="Pfam" id="PF16901"/>
    </source>
</evidence>
<dbReference type="Proteomes" id="UP001321477">
    <property type="component" value="Chromosome"/>
</dbReference>
<comment type="catalytic activity">
    <reaction evidence="6">
        <text>a quinone + sn-glycerol 3-phosphate = dihydroxyacetone phosphate + a quinol</text>
        <dbReference type="Rhea" id="RHEA:18977"/>
        <dbReference type="ChEBI" id="CHEBI:24646"/>
        <dbReference type="ChEBI" id="CHEBI:57597"/>
        <dbReference type="ChEBI" id="CHEBI:57642"/>
        <dbReference type="ChEBI" id="CHEBI:132124"/>
        <dbReference type="EC" id="1.1.5.3"/>
    </reaction>
</comment>
<evidence type="ECO:0000256" key="8">
    <source>
        <dbReference type="SAM" id="Phobius"/>
    </source>
</evidence>
<reference evidence="12" key="1">
    <citation type="journal article" date="2019" name="Int. J. Syst. Evol. Microbiol.">
        <title>The Global Catalogue of Microorganisms (GCM) 10K type strain sequencing project: providing services to taxonomists for standard genome sequencing and annotation.</title>
        <authorList>
            <consortium name="The Broad Institute Genomics Platform"/>
            <consortium name="The Broad Institute Genome Sequencing Center for Infectious Disease"/>
            <person name="Wu L."/>
            <person name="Ma J."/>
        </authorList>
    </citation>
    <scope>NUCLEOTIDE SEQUENCE [LARGE SCALE GENOMIC DNA]</scope>
    <source>
        <strain evidence="12">NBRC 109019</strain>
    </source>
</reference>
<protein>
    <recommendedName>
        <fullName evidence="6">Glycerol-3-phosphate dehydrogenase</fullName>
        <ecNumber evidence="6">1.1.5.3</ecNumber>
    </recommendedName>
</protein>
<dbReference type="Gene3D" id="1.10.8.870">
    <property type="entry name" value="Alpha-glycerophosphate oxidase, cap domain"/>
    <property type="match status" value="1"/>
</dbReference>
<feature type="region of interest" description="Disordered" evidence="7">
    <location>
        <begin position="522"/>
        <end position="594"/>
    </location>
</feature>
<evidence type="ECO:0000256" key="1">
    <source>
        <dbReference type="ARBA" id="ARBA00001974"/>
    </source>
</evidence>
<keyword evidence="12" id="KW-1185">Reference proteome</keyword>
<dbReference type="EMBL" id="AP027734">
    <property type="protein sequence ID" value="BDZ55568.1"/>
    <property type="molecule type" value="Genomic_DNA"/>
</dbReference>
<dbReference type="Gene3D" id="3.30.9.10">
    <property type="entry name" value="D-Amino Acid Oxidase, subunit A, domain 2"/>
    <property type="match status" value="1"/>
</dbReference>
<keyword evidence="8" id="KW-0812">Transmembrane</keyword>